<keyword evidence="5" id="KW-1185">Reference proteome</keyword>
<dbReference type="Proteomes" id="UP001275315">
    <property type="component" value="Unassembled WGS sequence"/>
</dbReference>
<feature type="region of interest" description="Disordered" evidence="1">
    <location>
        <begin position="23"/>
        <end position="51"/>
    </location>
</feature>
<dbReference type="InterPro" id="IPR021416">
    <property type="entry name" value="DUF3048_N"/>
</dbReference>
<dbReference type="InterPro" id="IPR023158">
    <property type="entry name" value="YerB-like_sf"/>
</dbReference>
<dbReference type="Pfam" id="PF11258">
    <property type="entry name" value="DUF3048"/>
    <property type="match status" value="1"/>
</dbReference>
<dbReference type="EMBL" id="JAWDIQ010000003">
    <property type="protein sequence ID" value="MDY0410580.1"/>
    <property type="molecule type" value="Genomic_DNA"/>
</dbReference>
<gene>
    <name evidence="4" type="ORF">RWD45_21120</name>
</gene>
<evidence type="ECO:0000256" key="1">
    <source>
        <dbReference type="SAM" id="MobiDB-lite"/>
    </source>
</evidence>
<dbReference type="Gene3D" id="3.50.90.10">
    <property type="entry name" value="YerB-like"/>
    <property type="match status" value="1"/>
</dbReference>
<dbReference type="RefSeq" id="WP_320381468.1">
    <property type="nucleotide sequence ID" value="NZ_JAWDIQ010000003.1"/>
</dbReference>
<name>A0ABU5CW39_9BACI</name>
<reference evidence="4 5" key="1">
    <citation type="submission" date="2023-10" db="EMBL/GenBank/DDBJ databases">
        <title>Virgibacillus soli CC-YMP-6 genome.</title>
        <authorList>
            <person name="Miliotis G."/>
            <person name="Sengupta P."/>
            <person name="Hameed A."/>
            <person name="Chuvochina M."/>
            <person name="Mcdonagh F."/>
            <person name="Simpson A.C."/>
            <person name="Singh N.K."/>
            <person name="Rekha P.D."/>
            <person name="Raman K."/>
            <person name="Hugenholtz P."/>
            <person name="Venkateswaran K."/>
        </authorList>
    </citation>
    <scope>NUCLEOTIDE SEQUENCE [LARGE SCALE GENOMIC DNA]</scope>
    <source>
        <strain evidence="4 5">CC-YMP-6</strain>
    </source>
</reference>
<feature type="chain" id="PRO_5047023267" evidence="2">
    <location>
        <begin position="22"/>
        <end position="218"/>
    </location>
</feature>
<evidence type="ECO:0000313" key="5">
    <source>
        <dbReference type="Proteomes" id="UP001275315"/>
    </source>
</evidence>
<keyword evidence="2" id="KW-0732">Signal</keyword>
<proteinExistence type="predicted"/>
<feature type="domain" description="DUF3048" evidence="3">
    <location>
        <begin position="54"/>
        <end position="196"/>
    </location>
</feature>
<feature type="signal peptide" evidence="2">
    <location>
        <begin position="1"/>
        <end position="21"/>
    </location>
</feature>
<feature type="compositionally biased region" description="Basic and acidic residues" evidence="1">
    <location>
        <begin position="23"/>
        <end position="49"/>
    </location>
</feature>
<protein>
    <submittedName>
        <fullName evidence="4">DUF3048 domain-containing protein</fullName>
    </submittedName>
</protein>
<organism evidence="4 5">
    <name type="scientific">Paracerasibacillus soli</name>
    <dbReference type="NCBI Taxonomy" id="480284"/>
    <lineage>
        <taxon>Bacteria</taxon>
        <taxon>Bacillati</taxon>
        <taxon>Bacillota</taxon>
        <taxon>Bacilli</taxon>
        <taxon>Bacillales</taxon>
        <taxon>Bacillaceae</taxon>
        <taxon>Paracerasibacillus</taxon>
    </lineage>
</organism>
<comment type="caution">
    <text evidence="4">The sequence shown here is derived from an EMBL/GenBank/DDBJ whole genome shotgun (WGS) entry which is preliminary data.</text>
</comment>
<evidence type="ECO:0000259" key="3">
    <source>
        <dbReference type="Pfam" id="PF11258"/>
    </source>
</evidence>
<dbReference type="SUPFAM" id="SSF159774">
    <property type="entry name" value="YerB-like"/>
    <property type="match status" value="1"/>
</dbReference>
<evidence type="ECO:0000313" key="4">
    <source>
        <dbReference type="EMBL" id="MDY0410580.1"/>
    </source>
</evidence>
<dbReference type="PROSITE" id="PS51257">
    <property type="entry name" value="PROKAR_LIPOPROTEIN"/>
    <property type="match status" value="1"/>
</dbReference>
<evidence type="ECO:0000256" key="2">
    <source>
        <dbReference type="SAM" id="SignalP"/>
    </source>
</evidence>
<sequence>MKKVTIALVLLLLLITMGCKKDTAKEREDASNDQMKQEEKSKENQDGLKHTYPFTGLQTTKSIDTRPVGVMINNHAKARPQSGLAQADITFEILAEGNITRFLSIFQSEQPKVVGPVRSAREYYFELAKGYHALYIYHGAAKFVDQMIKDRSIEHLNGAIYDNDKVLFKRESFRKAPHNSYLQYEAVEDTAEKLGYTMKDDLKPLPFLNEEESEHISW</sequence>
<accession>A0ABU5CW39</accession>